<accession>A0ABS8TQP1</accession>
<reference evidence="1 2" key="1">
    <citation type="journal article" date="2021" name="BMC Genomics">
        <title>Datura genome reveals duplications of psychoactive alkaloid biosynthetic genes and high mutation rate following tissue culture.</title>
        <authorList>
            <person name="Rajewski A."/>
            <person name="Carter-House D."/>
            <person name="Stajich J."/>
            <person name="Litt A."/>
        </authorList>
    </citation>
    <scope>NUCLEOTIDE SEQUENCE [LARGE SCALE GENOMIC DNA]</scope>
    <source>
        <strain evidence="1">AR-01</strain>
    </source>
</reference>
<comment type="caution">
    <text evidence="1">The sequence shown here is derived from an EMBL/GenBank/DDBJ whole genome shotgun (WGS) entry which is preliminary data.</text>
</comment>
<organism evidence="1 2">
    <name type="scientific">Datura stramonium</name>
    <name type="common">Jimsonweed</name>
    <name type="synonym">Common thornapple</name>
    <dbReference type="NCBI Taxonomy" id="4076"/>
    <lineage>
        <taxon>Eukaryota</taxon>
        <taxon>Viridiplantae</taxon>
        <taxon>Streptophyta</taxon>
        <taxon>Embryophyta</taxon>
        <taxon>Tracheophyta</taxon>
        <taxon>Spermatophyta</taxon>
        <taxon>Magnoliopsida</taxon>
        <taxon>eudicotyledons</taxon>
        <taxon>Gunneridae</taxon>
        <taxon>Pentapetalae</taxon>
        <taxon>asterids</taxon>
        <taxon>lamiids</taxon>
        <taxon>Solanales</taxon>
        <taxon>Solanaceae</taxon>
        <taxon>Solanoideae</taxon>
        <taxon>Datureae</taxon>
        <taxon>Datura</taxon>
    </lineage>
</organism>
<name>A0ABS8TQP1_DATST</name>
<protein>
    <submittedName>
        <fullName evidence="1">Uncharacterized protein</fullName>
    </submittedName>
</protein>
<sequence>MDKQTSYADMLDLAVQHIRTLQDQVQASKHCRTFFMGTSNIAIFPPDGSNTLTYVLDQLRRIKSGGDLSCVKIDQIEKLEMHLRFFRTFIKYHHVLLPNNSSYKMRRKAKRIIIMLYSVFGRIPDERETNLHVERLESQLLEFIEL</sequence>
<dbReference type="Proteomes" id="UP000823775">
    <property type="component" value="Unassembled WGS sequence"/>
</dbReference>
<gene>
    <name evidence="1" type="ORF">HAX54_015057</name>
</gene>
<keyword evidence="2" id="KW-1185">Reference proteome</keyword>
<proteinExistence type="predicted"/>
<dbReference type="EMBL" id="JACEIK010001951">
    <property type="protein sequence ID" value="MCD7473278.1"/>
    <property type="molecule type" value="Genomic_DNA"/>
</dbReference>
<evidence type="ECO:0000313" key="2">
    <source>
        <dbReference type="Proteomes" id="UP000823775"/>
    </source>
</evidence>
<evidence type="ECO:0000313" key="1">
    <source>
        <dbReference type="EMBL" id="MCD7473278.1"/>
    </source>
</evidence>